<feature type="compositionally biased region" description="Basic and acidic residues" evidence="1">
    <location>
        <begin position="171"/>
        <end position="183"/>
    </location>
</feature>
<feature type="compositionally biased region" description="Polar residues" evidence="1">
    <location>
        <begin position="309"/>
        <end position="322"/>
    </location>
</feature>
<evidence type="ECO:0008006" key="4">
    <source>
        <dbReference type="Google" id="ProtNLM"/>
    </source>
</evidence>
<feature type="compositionally biased region" description="Polar residues" evidence="1">
    <location>
        <begin position="732"/>
        <end position="743"/>
    </location>
</feature>
<feature type="compositionally biased region" description="Polar residues" evidence="1">
    <location>
        <begin position="762"/>
        <end position="776"/>
    </location>
</feature>
<feature type="compositionally biased region" description="Acidic residues" evidence="1">
    <location>
        <begin position="1038"/>
        <end position="1047"/>
    </location>
</feature>
<feature type="compositionally biased region" description="Polar residues" evidence="1">
    <location>
        <begin position="999"/>
        <end position="1022"/>
    </location>
</feature>
<feature type="compositionally biased region" description="Polar residues" evidence="1">
    <location>
        <begin position="978"/>
        <end position="989"/>
    </location>
</feature>
<accession>A0A9P4K4M1</accession>
<feature type="compositionally biased region" description="Polar residues" evidence="1">
    <location>
        <begin position="840"/>
        <end position="850"/>
    </location>
</feature>
<feature type="compositionally biased region" description="Basic and acidic residues" evidence="1">
    <location>
        <begin position="395"/>
        <end position="408"/>
    </location>
</feature>
<dbReference type="AlphaFoldDB" id="A0A9P4K4M1"/>
<sequence>MATRKTVMRLTVEVLPLEIEDPSRYVPAAHLEALKGRKFALPVQLEDTLERVWALAEERYKRNYLTPPQAALFAIKKLQDAYDCDLDLSDTVSSIFEGESDPTKRMIKIVPSIINRDFSVPFTSNLRPSQAHKRLLERSERQGSKKRRLEEQQLGRHEQDYNRDQPIPSTESEHSSDERPYRDKHLRRSKSNASVQFIQGSQTGQAEFPVIVKEESPELGVPMSLTIAESDVASPKSPDNPFKEAQPHSAKIVSSQRNANRMSHVVHDYTRESHQWSLSGISHGTLKEAEDIIMGENDLEYDGLEPATSQEDINREPNNLSSPKLLVPEQNGNSRQDRSEISQTPEFVARSTKRLKSYDSRTPKSNQTTIRSTFLKQQHDEIVSTPEESISAIQRESRRESLDPELRRPTSAIQGRSSGNITPGDSEVSGSVKSSSLKKPSRKAYIMPKPDIKQLNGASIRESLKTPSKSVSNNEALQNILPTSSDLAQESVPTHTKSRTPSTGTRPSESLMAILSRKQSKQRSSSPHVVIPSQKGSSITPGQGTPPTPLRNPPSPHAEAEIILDKPQPSPETSPQVFKRPASKRGSQYQTAEVAVAKTKQRMSESLGPRRTLIRSEIPLPENVRHLTSAPGVSTTHETASTSSRAEFKKPEPKAAKTAPTPEPRDMSASSGSGRAPKRSDIPLPGSAKHRATDNNSSAPRRSTSEIPLPPNVRHLASVNSRAGAPIKHQLTADTRNTHSRASNEIPPLSENRKRPGRPRKINTSSTIPSVTQPTPESVDRKTPSQHSLVPFPKKQIKRGKAQIQPPVPIAPPSSTKEFIVLSSGASNSSDDYSDDDEQASTGADVTQPNGPDLNKIHEEAAQELDGPRHQLADAPPKSQEMGKESMRESVSPDAEAVSQKGGTAKTVNTSEVSHSHNGTPSDVDIKLPEKASASLSHTQASFEKAPWTTNSSKIKSKDGRKDTAGKFIEEDVLRPDINTTVSRNLNSDSESDAKGESSLGSKAQSESRSQSGQDSNRSSPAVSRGPARLLTHSPTPEDSDDEDEESPPPTQPSPPKMTGNAIEESGDESSSTDDSSDSSTDSESEDEEVDEDIEIPDTIDTTAAAAAAAPPSPPRPTSHPTRRIPPLTFPSKPSPYRTPIPLPTTIAKLPASQPTRSRPSLTHKFPSIKDQLHQARSASADTQRAKKFDPRTQSLGKLAKAKAKAKNGLVGGDDDSSSEDESSSSDSDESSSEEDERKRKGAGCSVA</sequence>
<feature type="compositionally biased region" description="Polar residues" evidence="1">
    <location>
        <begin position="694"/>
        <end position="706"/>
    </location>
</feature>
<feature type="compositionally biased region" description="Pro residues" evidence="1">
    <location>
        <begin position="1133"/>
        <end position="1143"/>
    </location>
</feature>
<feature type="compositionally biased region" description="Polar residues" evidence="1">
    <location>
        <begin position="906"/>
        <end position="921"/>
    </location>
</feature>
<keyword evidence="3" id="KW-1185">Reference proteome</keyword>
<gene>
    <name evidence="2" type="ORF">CC78DRAFT_618434</name>
</gene>
<evidence type="ECO:0000256" key="1">
    <source>
        <dbReference type="SAM" id="MobiDB-lite"/>
    </source>
</evidence>
<feature type="compositionally biased region" description="Basic and acidic residues" evidence="1">
    <location>
        <begin position="855"/>
        <end position="872"/>
    </location>
</feature>
<feature type="region of interest" description="Disordered" evidence="1">
    <location>
        <begin position="231"/>
        <end position="258"/>
    </location>
</feature>
<dbReference type="Proteomes" id="UP000800093">
    <property type="component" value="Unassembled WGS sequence"/>
</dbReference>
<feature type="compositionally biased region" description="Polar residues" evidence="1">
    <location>
        <begin position="411"/>
        <end position="423"/>
    </location>
</feature>
<feature type="region of interest" description="Disordered" evidence="1">
    <location>
        <begin position="129"/>
        <end position="201"/>
    </location>
</feature>
<organism evidence="2 3">
    <name type="scientific">Lojkania enalia</name>
    <dbReference type="NCBI Taxonomy" id="147567"/>
    <lineage>
        <taxon>Eukaryota</taxon>
        <taxon>Fungi</taxon>
        <taxon>Dikarya</taxon>
        <taxon>Ascomycota</taxon>
        <taxon>Pezizomycotina</taxon>
        <taxon>Dothideomycetes</taxon>
        <taxon>Pleosporomycetidae</taxon>
        <taxon>Pleosporales</taxon>
        <taxon>Pleosporales incertae sedis</taxon>
        <taxon>Lojkania</taxon>
    </lineage>
</organism>
<evidence type="ECO:0000313" key="3">
    <source>
        <dbReference type="Proteomes" id="UP000800093"/>
    </source>
</evidence>
<proteinExistence type="predicted"/>
<comment type="caution">
    <text evidence="2">The sequence shown here is derived from an EMBL/GenBank/DDBJ whole genome shotgun (WGS) entry which is preliminary data.</text>
</comment>
<evidence type="ECO:0000313" key="2">
    <source>
        <dbReference type="EMBL" id="KAF2262522.1"/>
    </source>
</evidence>
<feature type="compositionally biased region" description="Acidic residues" evidence="1">
    <location>
        <begin position="1065"/>
        <end position="1098"/>
    </location>
</feature>
<feature type="compositionally biased region" description="Low complexity" evidence="1">
    <location>
        <begin position="1099"/>
        <end position="1110"/>
    </location>
</feature>
<feature type="compositionally biased region" description="Low complexity" evidence="1">
    <location>
        <begin position="426"/>
        <end position="438"/>
    </location>
</feature>
<feature type="compositionally biased region" description="Basic and acidic residues" evidence="1">
    <location>
        <begin position="646"/>
        <end position="655"/>
    </location>
</feature>
<name>A0A9P4K4M1_9PLEO</name>
<feature type="compositionally biased region" description="Polar residues" evidence="1">
    <location>
        <begin position="482"/>
        <end position="508"/>
    </location>
</feature>
<dbReference type="OrthoDB" id="6365676at2759"/>
<feature type="compositionally biased region" description="Basic and acidic residues" evidence="1">
    <location>
        <begin position="956"/>
        <end position="975"/>
    </location>
</feature>
<feature type="compositionally biased region" description="Polar residues" evidence="1">
    <location>
        <begin position="534"/>
        <end position="543"/>
    </location>
</feature>
<feature type="compositionally biased region" description="Basic and acidic residues" evidence="1">
    <location>
        <begin position="134"/>
        <end position="163"/>
    </location>
</feature>
<dbReference type="EMBL" id="ML986639">
    <property type="protein sequence ID" value="KAF2262522.1"/>
    <property type="molecule type" value="Genomic_DNA"/>
</dbReference>
<feature type="compositionally biased region" description="Polar residues" evidence="1">
    <location>
        <begin position="191"/>
        <end position="201"/>
    </location>
</feature>
<protein>
    <recommendedName>
        <fullName evidence="4">Nucleolar protein Dnt1-like N-terminal domain-containing protein</fullName>
    </recommendedName>
</protein>
<feature type="region of interest" description="Disordered" evidence="1">
    <location>
        <begin position="482"/>
        <end position="1248"/>
    </location>
</feature>
<feature type="compositionally biased region" description="Polar residues" evidence="1">
    <location>
        <begin position="631"/>
        <end position="645"/>
    </location>
</feature>
<feature type="compositionally biased region" description="Polar residues" evidence="1">
    <location>
        <begin position="934"/>
        <end position="954"/>
    </location>
</feature>
<feature type="region of interest" description="Disordered" evidence="1">
    <location>
        <begin position="309"/>
        <end position="450"/>
    </location>
</feature>
<feature type="compositionally biased region" description="Pro residues" evidence="1">
    <location>
        <begin position="544"/>
        <end position="556"/>
    </location>
</feature>
<feature type="compositionally biased region" description="Polar residues" evidence="1">
    <location>
        <begin position="363"/>
        <end position="376"/>
    </location>
</feature>
<feature type="compositionally biased region" description="Acidic residues" evidence="1">
    <location>
        <begin position="1213"/>
        <end position="1235"/>
    </location>
</feature>
<reference evidence="3" key="1">
    <citation type="journal article" date="2020" name="Stud. Mycol.">
        <title>101 Dothideomycetes genomes: A test case for predicting lifestyles and emergence of pathogens.</title>
        <authorList>
            <person name="Haridas S."/>
            <person name="Albert R."/>
            <person name="Binder M."/>
            <person name="Bloem J."/>
            <person name="LaButti K."/>
            <person name="Salamov A."/>
            <person name="Andreopoulos B."/>
            <person name="Baker S."/>
            <person name="Barry K."/>
            <person name="Bills G."/>
            <person name="Bluhm B."/>
            <person name="Cannon C."/>
            <person name="Castanera R."/>
            <person name="Culley D."/>
            <person name="Daum C."/>
            <person name="Ezra D."/>
            <person name="Gonzalez J."/>
            <person name="Henrissat B."/>
            <person name="Kuo A."/>
            <person name="Liang C."/>
            <person name="Lipzen A."/>
            <person name="Lutzoni F."/>
            <person name="Magnuson J."/>
            <person name="Mondo S."/>
            <person name="Nolan M."/>
            <person name="Ohm R."/>
            <person name="Pangilinan J."/>
            <person name="Park H.-J."/>
            <person name="Ramirez L."/>
            <person name="Alfaro M."/>
            <person name="Sun H."/>
            <person name="Tritt A."/>
            <person name="Yoshinaga Y."/>
            <person name="Zwiers L.-H."/>
            <person name="Turgeon B."/>
            <person name="Goodwin S."/>
            <person name="Spatafora J."/>
            <person name="Crous P."/>
            <person name="Grigoriev I."/>
        </authorList>
    </citation>
    <scope>NUCLEOTIDE SEQUENCE [LARGE SCALE GENOMIC DNA]</scope>
    <source>
        <strain evidence="3">CBS 304.66</strain>
    </source>
</reference>